<sequence>MTSQNGNSRPSPKSSSGSSVATSSQHSKSLAVDGDQSLGVEPFWWFYSQVFRNFHQSNTTYKPRLTSIKDVDEQKKYELVLVETAAIVFRFREEPSELLAVLDEVFTKDAFPKVPLDLSECICKAVSHACDIDLHEIQMVSHISELLRNQPRGKCSHCKTCECFSESEDDTTKCMTWNDQSEDHRLLLADGRIQAELGAEWECLERLLKAAQETNWKGYELYKGNLRLSAGWTVPTPPKKKLL</sequence>
<proteinExistence type="predicted"/>
<name>A0A9P4NZL5_9PEZI</name>
<feature type="compositionally biased region" description="Low complexity" evidence="1">
    <location>
        <begin position="8"/>
        <end position="26"/>
    </location>
</feature>
<evidence type="ECO:0000256" key="1">
    <source>
        <dbReference type="SAM" id="MobiDB-lite"/>
    </source>
</evidence>
<dbReference type="Proteomes" id="UP000800235">
    <property type="component" value="Unassembled WGS sequence"/>
</dbReference>
<evidence type="ECO:0000313" key="3">
    <source>
        <dbReference type="Proteomes" id="UP000800235"/>
    </source>
</evidence>
<organism evidence="2 3">
    <name type="scientific">Tothia fuscella</name>
    <dbReference type="NCBI Taxonomy" id="1048955"/>
    <lineage>
        <taxon>Eukaryota</taxon>
        <taxon>Fungi</taxon>
        <taxon>Dikarya</taxon>
        <taxon>Ascomycota</taxon>
        <taxon>Pezizomycotina</taxon>
        <taxon>Dothideomycetes</taxon>
        <taxon>Pleosporomycetidae</taxon>
        <taxon>Venturiales</taxon>
        <taxon>Cylindrosympodiaceae</taxon>
        <taxon>Tothia</taxon>
    </lineage>
</organism>
<keyword evidence="3" id="KW-1185">Reference proteome</keyword>
<reference evidence="2" key="1">
    <citation type="journal article" date="2020" name="Stud. Mycol.">
        <title>101 Dothideomycetes genomes: a test case for predicting lifestyles and emergence of pathogens.</title>
        <authorList>
            <person name="Haridas S."/>
            <person name="Albert R."/>
            <person name="Binder M."/>
            <person name="Bloem J."/>
            <person name="Labutti K."/>
            <person name="Salamov A."/>
            <person name="Andreopoulos B."/>
            <person name="Baker S."/>
            <person name="Barry K."/>
            <person name="Bills G."/>
            <person name="Bluhm B."/>
            <person name="Cannon C."/>
            <person name="Castanera R."/>
            <person name="Culley D."/>
            <person name="Daum C."/>
            <person name="Ezra D."/>
            <person name="Gonzalez J."/>
            <person name="Henrissat B."/>
            <person name="Kuo A."/>
            <person name="Liang C."/>
            <person name="Lipzen A."/>
            <person name="Lutzoni F."/>
            <person name="Magnuson J."/>
            <person name="Mondo S."/>
            <person name="Nolan M."/>
            <person name="Ohm R."/>
            <person name="Pangilinan J."/>
            <person name="Park H.-J."/>
            <person name="Ramirez L."/>
            <person name="Alfaro M."/>
            <person name="Sun H."/>
            <person name="Tritt A."/>
            <person name="Yoshinaga Y."/>
            <person name="Zwiers L.-H."/>
            <person name="Turgeon B."/>
            <person name="Goodwin S."/>
            <person name="Spatafora J."/>
            <person name="Crous P."/>
            <person name="Grigoriev I."/>
        </authorList>
    </citation>
    <scope>NUCLEOTIDE SEQUENCE</scope>
    <source>
        <strain evidence="2">CBS 130266</strain>
    </source>
</reference>
<dbReference type="EMBL" id="MU007018">
    <property type="protein sequence ID" value="KAF2433991.1"/>
    <property type="molecule type" value="Genomic_DNA"/>
</dbReference>
<accession>A0A9P4NZL5</accession>
<dbReference type="AlphaFoldDB" id="A0A9P4NZL5"/>
<evidence type="ECO:0000313" key="2">
    <source>
        <dbReference type="EMBL" id="KAF2433991.1"/>
    </source>
</evidence>
<comment type="caution">
    <text evidence="2">The sequence shown here is derived from an EMBL/GenBank/DDBJ whole genome shotgun (WGS) entry which is preliminary data.</text>
</comment>
<feature type="region of interest" description="Disordered" evidence="1">
    <location>
        <begin position="1"/>
        <end position="26"/>
    </location>
</feature>
<gene>
    <name evidence="2" type="ORF">EJ08DRAFT_657691</name>
</gene>
<protein>
    <submittedName>
        <fullName evidence="2">Uncharacterized protein</fullName>
    </submittedName>
</protein>